<keyword evidence="2" id="KW-1185">Reference proteome</keyword>
<reference evidence="1 2" key="1">
    <citation type="journal article" date="2018" name="Sci. Rep.">
        <title>Comparative analysis of the Pocillopora damicornis genome highlights role of immune system in coral evolution.</title>
        <authorList>
            <person name="Cunning R."/>
            <person name="Bay R.A."/>
            <person name="Gillette P."/>
            <person name="Baker A.C."/>
            <person name="Traylor-Knowles N."/>
        </authorList>
    </citation>
    <scope>NUCLEOTIDE SEQUENCE [LARGE SCALE GENOMIC DNA]</scope>
    <source>
        <strain evidence="1">RSMAS</strain>
        <tissue evidence="1">Whole animal</tissue>
    </source>
</reference>
<dbReference type="AlphaFoldDB" id="A0A3M6TNV6"/>
<evidence type="ECO:0000313" key="2">
    <source>
        <dbReference type="Proteomes" id="UP000275408"/>
    </source>
</evidence>
<dbReference type="EMBL" id="RCHS01003247">
    <property type="protein sequence ID" value="RMX42978.1"/>
    <property type="molecule type" value="Genomic_DNA"/>
</dbReference>
<protein>
    <submittedName>
        <fullName evidence="1">Uncharacterized protein</fullName>
    </submittedName>
</protein>
<sequence>MFYALLFSTKSSRFSRLLGESNSDTALRQMARSLSMCMCCSPILRAAPVRENEQFVKGPQ</sequence>
<gene>
    <name evidence="1" type="ORF">pdam_00001863</name>
</gene>
<proteinExistence type="predicted"/>
<accession>A0A3M6TNV6</accession>
<evidence type="ECO:0000313" key="1">
    <source>
        <dbReference type="EMBL" id="RMX42978.1"/>
    </source>
</evidence>
<dbReference type="Proteomes" id="UP000275408">
    <property type="component" value="Unassembled WGS sequence"/>
</dbReference>
<name>A0A3M6TNV6_POCDA</name>
<organism evidence="1 2">
    <name type="scientific">Pocillopora damicornis</name>
    <name type="common">Cauliflower coral</name>
    <name type="synonym">Millepora damicornis</name>
    <dbReference type="NCBI Taxonomy" id="46731"/>
    <lineage>
        <taxon>Eukaryota</taxon>
        <taxon>Metazoa</taxon>
        <taxon>Cnidaria</taxon>
        <taxon>Anthozoa</taxon>
        <taxon>Hexacorallia</taxon>
        <taxon>Scleractinia</taxon>
        <taxon>Astrocoeniina</taxon>
        <taxon>Pocilloporidae</taxon>
        <taxon>Pocillopora</taxon>
    </lineage>
</organism>
<comment type="caution">
    <text evidence="1">The sequence shown here is derived from an EMBL/GenBank/DDBJ whole genome shotgun (WGS) entry which is preliminary data.</text>
</comment>